<evidence type="ECO:0000256" key="1">
    <source>
        <dbReference type="SAM" id="MobiDB-lite"/>
    </source>
</evidence>
<dbReference type="EMBL" id="QGNW01000313">
    <property type="protein sequence ID" value="RVW77449.1"/>
    <property type="molecule type" value="Genomic_DNA"/>
</dbReference>
<gene>
    <name evidence="2" type="ORF">CK203_048072</name>
</gene>
<accession>A0A438GZ26</accession>
<feature type="compositionally biased region" description="Polar residues" evidence="1">
    <location>
        <begin position="62"/>
        <end position="79"/>
    </location>
</feature>
<feature type="region of interest" description="Disordered" evidence="1">
    <location>
        <begin position="51"/>
        <end position="79"/>
    </location>
</feature>
<dbReference type="AlphaFoldDB" id="A0A438GZ26"/>
<evidence type="ECO:0000313" key="2">
    <source>
        <dbReference type="EMBL" id="RVW77449.1"/>
    </source>
</evidence>
<sequence length="151" mass="16519">MAMITISTIKERWKLSITASFMGCIIPVLFLNHSHDSTNLSALLGIRMEPSEPSKLNKHSDSALQNTSTSPTSFGQFPTPNVEFSQISKLTGFPDSAPQIMNTSVLFSEPPRPNTEFSEPSKPKMEFSGPSKLTDYPSSALQNTTTSTLSF</sequence>
<evidence type="ECO:0000313" key="3">
    <source>
        <dbReference type="Proteomes" id="UP000288805"/>
    </source>
</evidence>
<dbReference type="Proteomes" id="UP000288805">
    <property type="component" value="Unassembled WGS sequence"/>
</dbReference>
<feature type="compositionally biased region" description="Polar residues" evidence="1">
    <location>
        <begin position="136"/>
        <end position="151"/>
    </location>
</feature>
<comment type="caution">
    <text evidence="2">The sequence shown here is derived from an EMBL/GenBank/DDBJ whole genome shotgun (WGS) entry which is preliminary data.</text>
</comment>
<reference evidence="2 3" key="1">
    <citation type="journal article" date="2018" name="PLoS Genet.">
        <title>Population sequencing reveals clonal diversity and ancestral inbreeding in the grapevine cultivar Chardonnay.</title>
        <authorList>
            <person name="Roach M.J."/>
            <person name="Johnson D.L."/>
            <person name="Bohlmann J."/>
            <person name="van Vuuren H.J."/>
            <person name="Jones S.J."/>
            <person name="Pretorius I.S."/>
            <person name="Schmidt S.A."/>
            <person name="Borneman A.R."/>
        </authorList>
    </citation>
    <scope>NUCLEOTIDE SEQUENCE [LARGE SCALE GENOMIC DNA]</scope>
    <source>
        <strain evidence="3">cv. Chardonnay</strain>
        <tissue evidence="2">Leaf</tissue>
    </source>
</reference>
<protein>
    <submittedName>
        <fullName evidence="2">Uncharacterized protein</fullName>
    </submittedName>
</protein>
<feature type="region of interest" description="Disordered" evidence="1">
    <location>
        <begin position="101"/>
        <end position="151"/>
    </location>
</feature>
<name>A0A438GZ26_VITVI</name>
<organism evidence="2 3">
    <name type="scientific">Vitis vinifera</name>
    <name type="common">Grape</name>
    <dbReference type="NCBI Taxonomy" id="29760"/>
    <lineage>
        <taxon>Eukaryota</taxon>
        <taxon>Viridiplantae</taxon>
        <taxon>Streptophyta</taxon>
        <taxon>Embryophyta</taxon>
        <taxon>Tracheophyta</taxon>
        <taxon>Spermatophyta</taxon>
        <taxon>Magnoliopsida</taxon>
        <taxon>eudicotyledons</taxon>
        <taxon>Gunneridae</taxon>
        <taxon>Pentapetalae</taxon>
        <taxon>rosids</taxon>
        <taxon>Vitales</taxon>
        <taxon>Vitaceae</taxon>
        <taxon>Viteae</taxon>
        <taxon>Vitis</taxon>
    </lineage>
</organism>
<proteinExistence type="predicted"/>